<evidence type="ECO:0000313" key="1">
    <source>
        <dbReference type="EMBL" id="QJA81802.1"/>
    </source>
</evidence>
<dbReference type="EMBL" id="MT142470">
    <property type="protein sequence ID" value="QJA81802.1"/>
    <property type="molecule type" value="Genomic_DNA"/>
</dbReference>
<organism evidence="1">
    <name type="scientific">viral metagenome</name>
    <dbReference type="NCBI Taxonomy" id="1070528"/>
    <lineage>
        <taxon>unclassified sequences</taxon>
        <taxon>metagenomes</taxon>
        <taxon>organismal metagenomes</taxon>
    </lineage>
</organism>
<protein>
    <submittedName>
        <fullName evidence="1">Uncharacterized protein</fullName>
    </submittedName>
</protein>
<sequence length="65" mass="7877">MIASEEAKRKLNSKKMIKKQEDAEKRIYEECIDFRICPYCGEDIDIISLYCIKCDRQLIYQRKLR</sequence>
<name>A0A6M3KIZ9_9ZZZZ</name>
<gene>
    <name evidence="1" type="ORF">MM415A00492_0012</name>
</gene>
<proteinExistence type="predicted"/>
<dbReference type="AlphaFoldDB" id="A0A6M3KIZ9"/>
<accession>A0A6M3KIZ9</accession>
<reference evidence="1" key="1">
    <citation type="submission" date="2020-03" db="EMBL/GenBank/DDBJ databases">
        <title>The deep terrestrial virosphere.</title>
        <authorList>
            <person name="Holmfeldt K."/>
            <person name="Nilsson E."/>
            <person name="Simone D."/>
            <person name="Lopez-Fernandez M."/>
            <person name="Wu X."/>
            <person name="de Brujin I."/>
            <person name="Lundin D."/>
            <person name="Andersson A."/>
            <person name="Bertilsson S."/>
            <person name="Dopson M."/>
        </authorList>
    </citation>
    <scope>NUCLEOTIDE SEQUENCE</scope>
    <source>
        <strain evidence="1">MM415A00492</strain>
    </source>
</reference>